<organism evidence="8 9">
    <name type="scientific">Limnobacter thiooxidans</name>
    <dbReference type="NCBI Taxonomy" id="131080"/>
    <lineage>
        <taxon>Bacteria</taxon>
        <taxon>Pseudomonadati</taxon>
        <taxon>Pseudomonadota</taxon>
        <taxon>Betaproteobacteria</taxon>
        <taxon>Burkholderiales</taxon>
        <taxon>Burkholderiaceae</taxon>
        <taxon>Limnobacter</taxon>
    </lineage>
</organism>
<dbReference type="Pfam" id="PF00892">
    <property type="entry name" value="EamA"/>
    <property type="match status" value="2"/>
</dbReference>
<dbReference type="Proteomes" id="UP001329151">
    <property type="component" value="Chromosome"/>
</dbReference>
<reference evidence="8 9" key="1">
    <citation type="submission" date="2023-10" db="EMBL/GenBank/DDBJ databases">
        <title>Complete Genome Sequence of Limnobacter thiooxidans CS-K2T, Isolated from freshwater lake sediments in Bavaria, Germany.</title>
        <authorList>
            <person name="Naruki M."/>
            <person name="Watanabe A."/>
            <person name="Warashina T."/>
            <person name="Morita T."/>
            <person name="Arakawa K."/>
        </authorList>
    </citation>
    <scope>NUCLEOTIDE SEQUENCE [LARGE SCALE GENOMIC DNA]</scope>
    <source>
        <strain evidence="8 9">CS-K2</strain>
    </source>
</reference>
<evidence type="ECO:0000256" key="4">
    <source>
        <dbReference type="ARBA" id="ARBA00022989"/>
    </source>
</evidence>
<dbReference type="PANTHER" id="PTHR32322:SF2">
    <property type="entry name" value="EAMA DOMAIN-CONTAINING PROTEIN"/>
    <property type="match status" value="1"/>
</dbReference>
<feature type="transmembrane region" description="Helical" evidence="6">
    <location>
        <begin position="178"/>
        <end position="195"/>
    </location>
</feature>
<sequence>MNMVLLLMCGLLISIIYALGKTATQSGMNGLDLMFWQISGSVLIVLPVAFWKRQFPLLRWSHVRYYLSAGLLGFTGPYLVTYWVLNHIPSGLVGVVASLSPLMTVALVVLIFRQRIRWAGVLGLLAGFAGVLTILLPKSSLPNPDMLAWVLLACLSPLFLAMGNVYRTRAWPADGQPVQMAAGLLTSQWLLLLPIQWMSAPIGLPELAARPSVAGIAVSSGLFYLLSFQLQRRTTPVFVGQLGYVIAVCSLVIGTLFFNEHPSPWVWAGTALIAGGVFLVSRSSMPIMNEAIK</sequence>
<keyword evidence="5 6" id="KW-0472">Membrane</keyword>
<feature type="transmembrane region" description="Helical" evidence="6">
    <location>
        <begin position="148"/>
        <end position="166"/>
    </location>
</feature>
<dbReference type="InterPro" id="IPR037185">
    <property type="entry name" value="EmrE-like"/>
</dbReference>
<feature type="transmembrane region" description="Helical" evidence="6">
    <location>
        <begin position="264"/>
        <end position="281"/>
    </location>
</feature>
<dbReference type="GO" id="GO:0016020">
    <property type="term" value="C:membrane"/>
    <property type="evidence" value="ECO:0007669"/>
    <property type="project" value="UniProtKB-SubCell"/>
</dbReference>
<keyword evidence="3 6" id="KW-0812">Transmembrane</keyword>
<accession>A0AA86J1G5</accession>
<comment type="subcellular location">
    <subcellularLocation>
        <location evidence="1">Membrane</location>
        <topology evidence="1">Multi-pass membrane protein</topology>
    </subcellularLocation>
</comment>
<keyword evidence="9" id="KW-1185">Reference proteome</keyword>
<feature type="domain" description="EamA" evidence="7">
    <location>
        <begin position="4"/>
        <end position="135"/>
    </location>
</feature>
<feature type="transmembrane region" description="Helical" evidence="6">
    <location>
        <begin position="238"/>
        <end position="258"/>
    </location>
</feature>
<feature type="transmembrane region" description="Helical" evidence="6">
    <location>
        <begin position="63"/>
        <end position="85"/>
    </location>
</feature>
<dbReference type="KEGG" id="lto:RGQ30_20740"/>
<feature type="transmembrane region" description="Helical" evidence="6">
    <location>
        <begin position="207"/>
        <end position="226"/>
    </location>
</feature>
<evidence type="ECO:0000256" key="3">
    <source>
        <dbReference type="ARBA" id="ARBA00022692"/>
    </source>
</evidence>
<keyword evidence="4 6" id="KW-1133">Transmembrane helix</keyword>
<feature type="domain" description="EamA" evidence="7">
    <location>
        <begin position="148"/>
        <end position="281"/>
    </location>
</feature>
<evidence type="ECO:0000256" key="5">
    <source>
        <dbReference type="ARBA" id="ARBA00023136"/>
    </source>
</evidence>
<evidence type="ECO:0000256" key="1">
    <source>
        <dbReference type="ARBA" id="ARBA00004141"/>
    </source>
</evidence>
<dbReference type="AlphaFoldDB" id="A0AA86J1G5"/>
<dbReference type="RefSeq" id="WP_130555965.1">
    <property type="nucleotide sequence ID" value="NZ_AP028947.1"/>
</dbReference>
<feature type="transmembrane region" description="Helical" evidence="6">
    <location>
        <begin position="91"/>
        <end position="111"/>
    </location>
</feature>
<evidence type="ECO:0000256" key="6">
    <source>
        <dbReference type="SAM" id="Phobius"/>
    </source>
</evidence>
<evidence type="ECO:0000256" key="2">
    <source>
        <dbReference type="ARBA" id="ARBA00007362"/>
    </source>
</evidence>
<dbReference type="SUPFAM" id="SSF103481">
    <property type="entry name" value="Multidrug resistance efflux transporter EmrE"/>
    <property type="match status" value="2"/>
</dbReference>
<evidence type="ECO:0000259" key="7">
    <source>
        <dbReference type="Pfam" id="PF00892"/>
    </source>
</evidence>
<gene>
    <name evidence="8" type="ORF">RGQ30_20740</name>
</gene>
<evidence type="ECO:0000313" key="9">
    <source>
        <dbReference type="Proteomes" id="UP001329151"/>
    </source>
</evidence>
<dbReference type="InterPro" id="IPR050638">
    <property type="entry name" value="AA-Vitamin_Transporters"/>
</dbReference>
<evidence type="ECO:0000313" key="8">
    <source>
        <dbReference type="EMBL" id="BET26573.1"/>
    </source>
</evidence>
<dbReference type="InterPro" id="IPR000620">
    <property type="entry name" value="EamA_dom"/>
</dbReference>
<name>A0AA86J1G5_9BURK</name>
<comment type="similarity">
    <text evidence="2">Belongs to the EamA transporter family.</text>
</comment>
<proteinExistence type="inferred from homology"/>
<feature type="transmembrane region" description="Helical" evidence="6">
    <location>
        <begin position="34"/>
        <end position="51"/>
    </location>
</feature>
<dbReference type="PANTHER" id="PTHR32322">
    <property type="entry name" value="INNER MEMBRANE TRANSPORTER"/>
    <property type="match status" value="1"/>
</dbReference>
<protein>
    <submittedName>
        <fullName evidence="8">DMT family transporter</fullName>
    </submittedName>
</protein>
<dbReference type="Gene3D" id="1.10.3730.20">
    <property type="match status" value="1"/>
</dbReference>
<dbReference type="EMBL" id="AP028947">
    <property type="protein sequence ID" value="BET26573.1"/>
    <property type="molecule type" value="Genomic_DNA"/>
</dbReference>
<feature type="transmembrane region" description="Helical" evidence="6">
    <location>
        <begin position="118"/>
        <end position="136"/>
    </location>
</feature>